<dbReference type="Proteomes" id="UP000515160">
    <property type="component" value="Chromosome X"/>
</dbReference>
<dbReference type="SUPFAM" id="SSF56784">
    <property type="entry name" value="HAD-like"/>
    <property type="match status" value="1"/>
</dbReference>
<evidence type="ECO:0000256" key="2">
    <source>
        <dbReference type="ARBA" id="ARBA00022801"/>
    </source>
</evidence>
<dbReference type="Gene3D" id="3.40.50.1000">
    <property type="entry name" value="HAD superfamily/HAD-like"/>
    <property type="match status" value="1"/>
</dbReference>
<dbReference type="NCBIfam" id="TIGR02253">
    <property type="entry name" value="CTE7"/>
    <property type="match status" value="1"/>
</dbReference>
<protein>
    <submittedName>
        <fullName evidence="6">N-acylneuraminate-9-phosphatase</fullName>
    </submittedName>
</protein>
<dbReference type="AlphaFoldDB" id="A0A6P8Y0Y1"/>
<evidence type="ECO:0000313" key="6">
    <source>
        <dbReference type="RefSeq" id="XP_034119628.1"/>
    </source>
</evidence>
<dbReference type="SFLD" id="SFLDG01129">
    <property type="entry name" value="C1.5:_HAD__Beta-PGM__Phosphata"/>
    <property type="match status" value="1"/>
</dbReference>
<dbReference type="SFLD" id="SFLDS00003">
    <property type="entry name" value="Haloacid_Dehalogenase"/>
    <property type="match status" value="1"/>
</dbReference>
<dbReference type="GO" id="GO:0046380">
    <property type="term" value="P:N-acetylneuraminate biosynthetic process"/>
    <property type="evidence" value="ECO:0007669"/>
    <property type="project" value="TreeGrafter"/>
</dbReference>
<evidence type="ECO:0000256" key="1">
    <source>
        <dbReference type="ARBA" id="ARBA00001946"/>
    </source>
</evidence>
<dbReference type="Gene3D" id="1.20.120.710">
    <property type="entry name" value="Haloacid dehalogenase hydrolase-like domain"/>
    <property type="match status" value="1"/>
</dbReference>
<feature type="compositionally biased region" description="Low complexity" evidence="4">
    <location>
        <begin position="316"/>
        <end position="326"/>
    </location>
</feature>
<evidence type="ECO:0000313" key="5">
    <source>
        <dbReference type="Proteomes" id="UP000515160"/>
    </source>
</evidence>
<dbReference type="PRINTS" id="PR00413">
    <property type="entry name" value="HADHALOGNASE"/>
</dbReference>
<dbReference type="OrthoDB" id="1694274at2759"/>
<dbReference type="CDD" id="cd04305">
    <property type="entry name" value="HAD_Neu5Ac-Pase_like"/>
    <property type="match status" value="1"/>
</dbReference>
<dbReference type="GeneID" id="117578293"/>
<keyword evidence="3" id="KW-0460">Magnesium</keyword>
<name>A0A6P8Y0Y1_DROAB</name>
<proteinExistence type="predicted"/>
<dbReference type="InterPro" id="IPR036412">
    <property type="entry name" value="HAD-like_sf"/>
</dbReference>
<feature type="region of interest" description="Disordered" evidence="4">
    <location>
        <begin position="275"/>
        <end position="340"/>
    </location>
</feature>
<organism evidence="5 6">
    <name type="scientific">Drosophila albomicans</name>
    <name type="common">Fruit fly</name>
    <dbReference type="NCBI Taxonomy" id="7291"/>
    <lineage>
        <taxon>Eukaryota</taxon>
        <taxon>Metazoa</taxon>
        <taxon>Ecdysozoa</taxon>
        <taxon>Arthropoda</taxon>
        <taxon>Hexapoda</taxon>
        <taxon>Insecta</taxon>
        <taxon>Pterygota</taxon>
        <taxon>Neoptera</taxon>
        <taxon>Endopterygota</taxon>
        <taxon>Diptera</taxon>
        <taxon>Brachycera</taxon>
        <taxon>Muscomorpha</taxon>
        <taxon>Ephydroidea</taxon>
        <taxon>Drosophilidae</taxon>
        <taxon>Drosophila</taxon>
    </lineage>
</organism>
<dbReference type="RefSeq" id="XP_034119628.1">
    <property type="nucleotide sequence ID" value="XM_034263737.2"/>
</dbReference>
<dbReference type="InterPro" id="IPR051400">
    <property type="entry name" value="HAD-like_hydrolase"/>
</dbReference>
<reference evidence="6" key="1">
    <citation type="submission" date="2025-08" db="UniProtKB">
        <authorList>
            <consortium name="RefSeq"/>
        </authorList>
    </citation>
    <scope>IDENTIFICATION</scope>
    <source>
        <strain evidence="6">15112-1751.03</strain>
        <tissue evidence="6">Whole Adult</tissue>
    </source>
</reference>
<accession>A0A6P8Y0Y1</accession>
<dbReference type="PANTHER" id="PTHR46470:SF3">
    <property type="entry name" value="N-ACYLNEURAMINATE-9-PHOSPHATASE"/>
    <property type="match status" value="1"/>
</dbReference>
<evidence type="ECO:0000256" key="4">
    <source>
        <dbReference type="SAM" id="MobiDB-lite"/>
    </source>
</evidence>
<sequence>MAASKLSATTTTTAAVAATLKHQTPFDGICAKISAFYFDLDNTLIPTRAGDSKAIRKLADVLETQYSFTKDDANLATQNFLKSFRRCPDNSQTSLDSWRTHLWRESLQQKHKHLADDIYPQWLKLRYRYLAVPPDYVQLLQRMRRAGYALALITNGPSNAQWEKVAKLHVRGYFDCVLVSSDLPWEKPHPEIFYAACNFLNVKPHECAMIGDKLETDIKGGHLAQLGLTFWTPLNSSSAAQCLDDVEYKPHIKLNNLLEMYKYFPRLSAVGSLSSSSATSSSGGATGASTTSANHRRGSHMSSSPSGSCDHGTTRQQQQHQLQQQQHHQHQLQHHHHGTYPRQWAYRRGGSLPAMDCSNSETENSCDSFI</sequence>
<feature type="compositionally biased region" description="Low complexity" evidence="4">
    <location>
        <begin position="275"/>
        <end position="293"/>
    </location>
</feature>
<feature type="compositionally biased region" description="Basic residues" evidence="4">
    <location>
        <begin position="327"/>
        <end position="339"/>
    </location>
</feature>
<gene>
    <name evidence="6" type="primary">LOC117578293</name>
</gene>
<dbReference type="NCBIfam" id="TIGR01549">
    <property type="entry name" value="HAD-SF-IA-v1"/>
    <property type="match status" value="1"/>
</dbReference>
<dbReference type="Pfam" id="PF00702">
    <property type="entry name" value="Hydrolase"/>
    <property type="match status" value="1"/>
</dbReference>
<dbReference type="GO" id="GO:0050124">
    <property type="term" value="F:N-acylneuraminate-9-phosphatase activity"/>
    <property type="evidence" value="ECO:0007669"/>
    <property type="project" value="TreeGrafter"/>
</dbReference>
<keyword evidence="5" id="KW-1185">Reference proteome</keyword>
<dbReference type="PANTHER" id="PTHR46470">
    <property type="entry name" value="N-ACYLNEURAMINATE-9-PHOSPHATASE"/>
    <property type="match status" value="1"/>
</dbReference>
<keyword evidence="2" id="KW-0378">Hydrolase</keyword>
<dbReference type="InterPro" id="IPR006439">
    <property type="entry name" value="HAD-SF_hydro_IA"/>
</dbReference>
<dbReference type="InterPro" id="IPR011950">
    <property type="entry name" value="HAD-SF_hydro_IA_CTE7"/>
</dbReference>
<comment type="cofactor">
    <cofactor evidence="1">
        <name>Mg(2+)</name>
        <dbReference type="ChEBI" id="CHEBI:18420"/>
    </cofactor>
</comment>
<dbReference type="InterPro" id="IPR023214">
    <property type="entry name" value="HAD_sf"/>
</dbReference>
<evidence type="ECO:0000256" key="3">
    <source>
        <dbReference type="ARBA" id="ARBA00022842"/>
    </source>
</evidence>